<dbReference type="SUPFAM" id="SSF143575">
    <property type="entry name" value="GAS2 domain-like"/>
    <property type="match status" value="1"/>
</dbReference>
<evidence type="ECO:0000259" key="7">
    <source>
        <dbReference type="PROSITE" id="PS51460"/>
    </source>
</evidence>
<name>A0AAD9JLL7_9ANNE</name>
<evidence type="ECO:0000313" key="8">
    <source>
        <dbReference type="EMBL" id="KAK2155371.1"/>
    </source>
</evidence>
<dbReference type="GO" id="GO:0005884">
    <property type="term" value="C:actin filament"/>
    <property type="evidence" value="ECO:0007669"/>
    <property type="project" value="TreeGrafter"/>
</dbReference>
<reference evidence="8" key="1">
    <citation type="journal article" date="2023" name="Mol. Biol. Evol.">
        <title>Third-Generation Sequencing Reveals the Adaptive Role of the Epigenome in Three Deep-Sea Polychaetes.</title>
        <authorList>
            <person name="Perez M."/>
            <person name="Aroh O."/>
            <person name="Sun Y."/>
            <person name="Lan Y."/>
            <person name="Juniper S.K."/>
            <person name="Young C.R."/>
            <person name="Angers B."/>
            <person name="Qian P.Y."/>
        </authorList>
    </citation>
    <scope>NUCLEOTIDE SEQUENCE</scope>
    <source>
        <strain evidence="8">P08H-3</strain>
    </source>
</reference>
<dbReference type="AlphaFoldDB" id="A0AAD9JLL7"/>
<dbReference type="PROSITE" id="PS51460">
    <property type="entry name" value="GAR"/>
    <property type="match status" value="1"/>
</dbReference>
<dbReference type="InterPro" id="IPR001715">
    <property type="entry name" value="CH_dom"/>
</dbReference>
<comment type="similarity">
    <text evidence="4">Belongs to the GAS2 family.</text>
</comment>
<dbReference type="InterPro" id="IPR036534">
    <property type="entry name" value="GAR_dom_sf"/>
</dbReference>
<evidence type="ECO:0000256" key="5">
    <source>
        <dbReference type="SAM" id="MobiDB-lite"/>
    </source>
</evidence>
<dbReference type="GO" id="GO:0051764">
    <property type="term" value="P:actin crosslink formation"/>
    <property type="evidence" value="ECO:0007669"/>
    <property type="project" value="TreeGrafter"/>
</dbReference>
<dbReference type="CDD" id="cd21268">
    <property type="entry name" value="CH_GAS2L1_2"/>
    <property type="match status" value="1"/>
</dbReference>
<dbReference type="GO" id="GO:0008017">
    <property type="term" value="F:microtubule binding"/>
    <property type="evidence" value="ECO:0007669"/>
    <property type="project" value="InterPro"/>
</dbReference>
<dbReference type="InterPro" id="IPR036872">
    <property type="entry name" value="CH_dom_sf"/>
</dbReference>
<evidence type="ECO:0000256" key="3">
    <source>
        <dbReference type="ARBA" id="ARBA00023212"/>
    </source>
</evidence>
<dbReference type="GO" id="GO:0001725">
    <property type="term" value="C:stress fiber"/>
    <property type="evidence" value="ECO:0007669"/>
    <property type="project" value="TreeGrafter"/>
</dbReference>
<evidence type="ECO:0000256" key="4">
    <source>
        <dbReference type="ARBA" id="ARBA00038441"/>
    </source>
</evidence>
<accession>A0AAD9JLL7</accession>
<evidence type="ECO:0008006" key="10">
    <source>
        <dbReference type="Google" id="ProtNLM"/>
    </source>
</evidence>
<proteinExistence type="inferred from homology"/>
<dbReference type="Gene3D" id="3.30.920.20">
    <property type="entry name" value="Gas2-like domain"/>
    <property type="match status" value="1"/>
</dbReference>
<comment type="caution">
    <text evidence="8">The sequence shown here is derived from an EMBL/GenBank/DDBJ whole genome shotgun (WGS) entry which is preliminary data.</text>
</comment>
<keyword evidence="9" id="KW-1185">Reference proteome</keyword>
<feature type="compositionally biased region" description="Polar residues" evidence="5">
    <location>
        <begin position="296"/>
        <end position="307"/>
    </location>
</feature>
<gene>
    <name evidence="8" type="ORF">LSH36_242g08052</name>
</gene>
<dbReference type="PANTHER" id="PTHR46756:SF18">
    <property type="entry name" value="GAS2-LIKE PROTEIN PICKLED EGGS"/>
    <property type="match status" value="1"/>
</dbReference>
<feature type="compositionally biased region" description="Basic and acidic residues" evidence="5">
    <location>
        <begin position="348"/>
        <end position="360"/>
    </location>
</feature>
<protein>
    <recommendedName>
        <fullName evidence="10">GAS2-like protein pickled eggs</fullName>
    </recommendedName>
</protein>
<feature type="domain" description="Calponin-homology (CH)" evidence="6">
    <location>
        <begin position="32"/>
        <end position="163"/>
    </location>
</feature>
<comment type="subcellular location">
    <subcellularLocation>
        <location evidence="1">Cytoplasm</location>
        <location evidence="1">Cytoskeleton</location>
    </subcellularLocation>
</comment>
<dbReference type="SMART" id="SM00243">
    <property type="entry name" value="GAS2"/>
    <property type="match status" value="1"/>
</dbReference>
<organism evidence="8 9">
    <name type="scientific">Paralvinella palmiformis</name>
    <dbReference type="NCBI Taxonomy" id="53620"/>
    <lineage>
        <taxon>Eukaryota</taxon>
        <taxon>Metazoa</taxon>
        <taxon>Spiralia</taxon>
        <taxon>Lophotrochozoa</taxon>
        <taxon>Annelida</taxon>
        <taxon>Polychaeta</taxon>
        <taxon>Sedentaria</taxon>
        <taxon>Canalipalpata</taxon>
        <taxon>Terebellida</taxon>
        <taxon>Terebelliformia</taxon>
        <taxon>Alvinellidae</taxon>
        <taxon>Paralvinella</taxon>
    </lineage>
</organism>
<evidence type="ECO:0000256" key="1">
    <source>
        <dbReference type="ARBA" id="ARBA00004245"/>
    </source>
</evidence>
<dbReference type="EMBL" id="JAODUP010000242">
    <property type="protein sequence ID" value="KAK2155371.1"/>
    <property type="molecule type" value="Genomic_DNA"/>
</dbReference>
<dbReference type="Gene3D" id="1.10.418.10">
    <property type="entry name" value="Calponin-like domain"/>
    <property type="match status" value="1"/>
</dbReference>
<dbReference type="GO" id="GO:0031110">
    <property type="term" value="P:regulation of microtubule polymerization or depolymerization"/>
    <property type="evidence" value="ECO:0007669"/>
    <property type="project" value="TreeGrafter"/>
</dbReference>
<dbReference type="Pfam" id="PF00307">
    <property type="entry name" value="CH"/>
    <property type="match status" value="1"/>
</dbReference>
<feature type="domain" description="GAR" evidence="7">
    <location>
        <begin position="201"/>
        <end position="273"/>
    </location>
</feature>
<dbReference type="SMART" id="SM00033">
    <property type="entry name" value="CH"/>
    <property type="match status" value="1"/>
</dbReference>
<evidence type="ECO:0000256" key="2">
    <source>
        <dbReference type="ARBA" id="ARBA00022490"/>
    </source>
</evidence>
<sequence>MELTALDGEGNTVVCLERKSVQPFRTQDEYLYAMKEDLAEWFNTLYSTNVTVDDFLEYLETGVVLCQHANRVNKYIIEQPNNGRQPRHWDKEALELAKQVIQYKSNVKPGSFQCRDNISNYINWCRWTLGIPDTLLFESDDLVMRKNERNVVLCVLEVARRGARFGMLAPCLVQLEQEIDAEIAGEEPPPRVEIQRPRRTIDMMSLDEMVRKIAKECTCPDQFPIIRVSEGKYKVGESLTLIFVRILRNHVMVRIGGGWDTLENYLNRHDPCRCDASKGQHKTKRYAQTSAKRRSSMTSPSPQTYPDSTKPRKLPATPSTGMALNCVSVDGSSPRSESKRRNSCVTSRDVERLRTPDNRQRPSSARGSHGRPQSPSAARRVQNQRVQDSSGRPSNQSTPKYIKPEPVRPQPRRPASAGPTAPQNLHTLRKSEWSRDQSASSISNIQPKSLNRNANDDRGRSASRDSSVRSRHVRSHSVGAEEMRRNMSRTGLDLAVAHQRT</sequence>
<dbReference type="PANTHER" id="PTHR46756">
    <property type="entry name" value="TRANSGELIN"/>
    <property type="match status" value="1"/>
</dbReference>
<dbReference type="GO" id="GO:0008093">
    <property type="term" value="F:cytoskeletal anchor activity"/>
    <property type="evidence" value="ECO:0007669"/>
    <property type="project" value="TreeGrafter"/>
</dbReference>
<keyword evidence="3" id="KW-0206">Cytoskeleton</keyword>
<dbReference type="GO" id="GO:0001578">
    <property type="term" value="P:microtubule bundle formation"/>
    <property type="evidence" value="ECO:0007669"/>
    <property type="project" value="TreeGrafter"/>
</dbReference>
<dbReference type="PROSITE" id="PS50021">
    <property type="entry name" value="CH"/>
    <property type="match status" value="1"/>
</dbReference>
<dbReference type="GO" id="GO:0051015">
    <property type="term" value="F:actin filament binding"/>
    <property type="evidence" value="ECO:0007669"/>
    <property type="project" value="TreeGrafter"/>
</dbReference>
<dbReference type="Pfam" id="PF02187">
    <property type="entry name" value="GAS2"/>
    <property type="match status" value="1"/>
</dbReference>
<feature type="compositionally biased region" description="Polar residues" evidence="5">
    <location>
        <begin position="436"/>
        <end position="453"/>
    </location>
</feature>
<evidence type="ECO:0000313" key="9">
    <source>
        <dbReference type="Proteomes" id="UP001208570"/>
    </source>
</evidence>
<feature type="region of interest" description="Disordered" evidence="5">
    <location>
        <begin position="272"/>
        <end position="501"/>
    </location>
</feature>
<dbReference type="SUPFAM" id="SSF47576">
    <property type="entry name" value="Calponin-homology domain, CH-domain"/>
    <property type="match status" value="1"/>
</dbReference>
<feature type="compositionally biased region" description="Basic and acidic residues" evidence="5">
    <location>
        <begin position="454"/>
        <end position="468"/>
    </location>
</feature>
<evidence type="ECO:0000259" key="6">
    <source>
        <dbReference type="PROSITE" id="PS50021"/>
    </source>
</evidence>
<feature type="compositionally biased region" description="Polar residues" evidence="5">
    <location>
        <begin position="361"/>
        <end position="399"/>
    </location>
</feature>
<feature type="compositionally biased region" description="Basic residues" evidence="5">
    <location>
        <begin position="279"/>
        <end position="295"/>
    </location>
</feature>
<dbReference type="GO" id="GO:0005737">
    <property type="term" value="C:cytoplasm"/>
    <property type="evidence" value="ECO:0007669"/>
    <property type="project" value="TreeGrafter"/>
</dbReference>
<dbReference type="GO" id="GO:0035371">
    <property type="term" value="C:microtubule plus-end"/>
    <property type="evidence" value="ECO:0007669"/>
    <property type="project" value="TreeGrafter"/>
</dbReference>
<dbReference type="Proteomes" id="UP001208570">
    <property type="component" value="Unassembled WGS sequence"/>
</dbReference>
<dbReference type="InterPro" id="IPR003108">
    <property type="entry name" value="GAR_dom"/>
</dbReference>
<keyword evidence="2" id="KW-0963">Cytoplasm</keyword>
<dbReference type="GO" id="GO:1904825">
    <property type="term" value="P:protein localization to microtubule plus-end"/>
    <property type="evidence" value="ECO:0007669"/>
    <property type="project" value="TreeGrafter"/>
</dbReference>